<dbReference type="Pfam" id="PF00171">
    <property type="entry name" value="Aldedh"/>
    <property type="match status" value="1"/>
</dbReference>
<feature type="active site" evidence="3">
    <location>
        <position position="77"/>
    </location>
</feature>
<evidence type="ECO:0000256" key="2">
    <source>
        <dbReference type="ARBA" id="ARBA00023002"/>
    </source>
</evidence>
<evidence type="ECO:0000259" key="5">
    <source>
        <dbReference type="Pfam" id="PF00171"/>
    </source>
</evidence>
<sequence>MIKPSEHTVNVSLLLEKLINNTFDSKYIRVINPLGGKETIEELLKIKFDYIFFTGSPRVGKIIIKKAADNLIPITLELGGKSPCIIDKDAKIDLACRRIV</sequence>
<dbReference type="PANTHER" id="PTHR43570:SF16">
    <property type="entry name" value="ALDEHYDE DEHYDROGENASE TYPE III, ISOFORM Q"/>
    <property type="match status" value="1"/>
</dbReference>
<evidence type="ECO:0000256" key="3">
    <source>
        <dbReference type="PROSITE-ProRule" id="PRU10007"/>
    </source>
</evidence>
<protein>
    <recommendedName>
        <fullName evidence="5">Aldehyde dehydrogenase domain-containing protein</fullName>
    </recommendedName>
</protein>
<dbReference type="GO" id="GO:0005737">
    <property type="term" value="C:cytoplasm"/>
    <property type="evidence" value="ECO:0007669"/>
    <property type="project" value="TreeGrafter"/>
</dbReference>
<dbReference type="InterPro" id="IPR016161">
    <property type="entry name" value="Ald_DH/histidinol_DH"/>
</dbReference>
<dbReference type="InterPro" id="IPR012394">
    <property type="entry name" value="Aldehyde_DH_NAD(P)"/>
</dbReference>
<accession>A0A343JAL5</accession>
<evidence type="ECO:0000256" key="4">
    <source>
        <dbReference type="RuleBase" id="RU003345"/>
    </source>
</evidence>
<name>A0A343JAL5_9CLOT</name>
<dbReference type="KEGG" id="cia:BEN51_03495"/>
<dbReference type="InterPro" id="IPR029510">
    <property type="entry name" value="Ald_DH_CS_GLU"/>
</dbReference>
<feature type="domain" description="Aldehyde dehydrogenase" evidence="5">
    <location>
        <begin position="2"/>
        <end position="100"/>
    </location>
</feature>
<dbReference type="Proteomes" id="UP000264883">
    <property type="component" value="Chromosome"/>
</dbReference>
<keyword evidence="2 4" id="KW-0560">Oxidoreductase</keyword>
<evidence type="ECO:0000313" key="6">
    <source>
        <dbReference type="EMBL" id="ASW42573.1"/>
    </source>
</evidence>
<dbReference type="AlphaFoldDB" id="A0A343JAL5"/>
<dbReference type="PROSITE" id="PS00687">
    <property type="entry name" value="ALDEHYDE_DEHYDR_GLU"/>
    <property type="match status" value="1"/>
</dbReference>
<evidence type="ECO:0000313" key="7">
    <source>
        <dbReference type="Proteomes" id="UP000264883"/>
    </source>
</evidence>
<dbReference type="EMBL" id="CP016786">
    <property type="protein sequence ID" value="ASW42573.1"/>
    <property type="molecule type" value="Genomic_DNA"/>
</dbReference>
<dbReference type="InterPro" id="IPR016163">
    <property type="entry name" value="Ald_DH_C"/>
</dbReference>
<gene>
    <name evidence="6" type="ORF">BEN51_03495</name>
</gene>
<proteinExistence type="inferred from homology"/>
<dbReference type="Gene3D" id="3.40.309.10">
    <property type="entry name" value="Aldehyde Dehydrogenase, Chain A, domain 2"/>
    <property type="match status" value="1"/>
</dbReference>
<dbReference type="Gene3D" id="3.40.605.10">
    <property type="entry name" value="Aldehyde Dehydrogenase, Chain A, domain 1"/>
    <property type="match status" value="1"/>
</dbReference>
<dbReference type="PANTHER" id="PTHR43570">
    <property type="entry name" value="ALDEHYDE DEHYDROGENASE"/>
    <property type="match status" value="1"/>
</dbReference>
<comment type="similarity">
    <text evidence="1 4">Belongs to the aldehyde dehydrogenase family.</text>
</comment>
<reference evidence="6 7" key="1">
    <citation type="submission" date="2016-08" db="EMBL/GenBank/DDBJ databases">
        <title>Complete Genome Sequence Of The Indigo Reducing Clostridium isatidis DSM15098.</title>
        <authorList>
            <person name="Little G.T."/>
            <person name="Minton N.P."/>
        </authorList>
    </citation>
    <scope>NUCLEOTIDE SEQUENCE [LARGE SCALE GENOMIC DNA]</scope>
    <source>
        <strain evidence="6 7">DSM 15098</strain>
    </source>
</reference>
<dbReference type="SUPFAM" id="SSF53720">
    <property type="entry name" value="ALDH-like"/>
    <property type="match status" value="1"/>
</dbReference>
<dbReference type="GO" id="GO:0004029">
    <property type="term" value="F:aldehyde dehydrogenase (NAD+) activity"/>
    <property type="evidence" value="ECO:0007669"/>
    <property type="project" value="TreeGrafter"/>
</dbReference>
<evidence type="ECO:0000256" key="1">
    <source>
        <dbReference type="ARBA" id="ARBA00009986"/>
    </source>
</evidence>
<dbReference type="GO" id="GO:0006081">
    <property type="term" value="P:aldehyde metabolic process"/>
    <property type="evidence" value="ECO:0007669"/>
    <property type="project" value="InterPro"/>
</dbReference>
<dbReference type="InterPro" id="IPR016162">
    <property type="entry name" value="Ald_DH_N"/>
</dbReference>
<dbReference type="InterPro" id="IPR015590">
    <property type="entry name" value="Aldehyde_DH_dom"/>
</dbReference>
<organism evidence="6 7">
    <name type="scientific">Clostridium isatidis</name>
    <dbReference type="NCBI Taxonomy" id="182773"/>
    <lineage>
        <taxon>Bacteria</taxon>
        <taxon>Bacillati</taxon>
        <taxon>Bacillota</taxon>
        <taxon>Clostridia</taxon>
        <taxon>Eubacteriales</taxon>
        <taxon>Clostridiaceae</taxon>
        <taxon>Clostridium</taxon>
    </lineage>
</organism>
<keyword evidence="7" id="KW-1185">Reference proteome</keyword>